<organism evidence="2 3">
    <name type="scientific">Vreelandella rituensis</name>
    <dbReference type="NCBI Taxonomy" id="2282306"/>
    <lineage>
        <taxon>Bacteria</taxon>
        <taxon>Pseudomonadati</taxon>
        <taxon>Pseudomonadota</taxon>
        <taxon>Gammaproteobacteria</taxon>
        <taxon>Oceanospirillales</taxon>
        <taxon>Halomonadaceae</taxon>
        <taxon>Vreelandella</taxon>
    </lineage>
</organism>
<protein>
    <submittedName>
        <fullName evidence="2">Uncharacterized protein</fullName>
    </submittedName>
</protein>
<reference evidence="2 3" key="1">
    <citation type="submission" date="2018-07" db="EMBL/GenBank/DDBJ databases">
        <title>Halomonas rutogse sp. nov., isolated from Lake TangqianCo on Tibetan Plateau.</title>
        <authorList>
            <person name="Lu H."/>
            <person name="Xing P."/>
            <person name="Wu Q."/>
        </authorList>
    </citation>
    <scope>NUCLEOTIDE SEQUENCE [LARGE SCALE GENOMIC DNA]</scope>
    <source>
        <strain evidence="2 3">TQ8S</strain>
    </source>
</reference>
<evidence type="ECO:0000313" key="2">
    <source>
        <dbReference type="EMBL" id="RCV85870.1"/>
    </source>
</evidence>
<name>A0A368TMX1_9GAMM</name>
<feature type="region of interest" description="Disordered" evidence="1">
    <location>
        <begin position="1"/>
        <end position="25"/>
    </location>
</feature>
<gene>
    <name evidence="2" type="ORF">DU506_19930</name>
</gene>
<accession>A0A368TMX1</accession>
<proteinExistence type="predicted"/>
<sequence length="591" mass="62301">MTNEEHDRPAAPKGGAYAELPEPTPDELRAIVRKARKARDSSGSASDDCGSAAYVLYGWRAAIRAYHGQAPASRITVEQVEDAIGLQSTAWDTIGAEKIVEAVLRLANGQAPAGATNTKTHALLSTMIGLFLRAKEKIGYQPGSAIDKTVAEAVEHLKDWPYPETATAQAAPAAGAWIERWYGSGGKDGYEGWSIVNKEGRGLVSYLGRNVESGAVTEIVMAHNATLAAPTAQAAPATTDFTTLSAAVRAIRQAIELIGEPADDRMRAARRVLRGAVIVAEDSGELAAPAAGAVAGPVETIKFSDGSTADPVEKARRYLNAMADHRINSQYFFDDGWPKKESAIDAMATLAVLEQLAAAPTPAAQANSQPVPAEVADAMADSQYLAGVSAGWNAANADDPNAALQKLHESRAGYLKPLSASRAPADSVTAPAAGAVTGPLDSLALMKVVMQADEALSGRCTRGTTNWAAAIGKAVQRAVVAAAPQPAPPADSQPSSFGSPELQAMILARCAEKDKADSVLEDAARWFSERDNVLHSFWVLLGEAETQADNDNNPLLKHQVEGFYRQWNALNGSALEPRWVTRAARKQGGAQ</sequence>
<dbReference type="RefSeq" id="WP_114488610.1">
    <property type="nucleotide sequence ID" value="NZ_QPIJ01000089.1"/>
</dbReference>
<dbReference type="Proteomes" id="UP000253204">
    <property type="component" value="Unassembled WGS sequence"/>
</dbReference>
<comment type="caution">
    <text evidence="2">The sequence shown here is derived from an EMBL/GenBank/DDBJ whole genome shotgun (WGS) entry which is preliminary data.</text>
</comment>
<evidence type="ECO:0000256" key="1">
    <source>
        <dbReference type="SAM" id="MobiDB-lite"/>
    </source>
</evidence>
<dbReference type="EMBL" id="QPIJ01000089">
    <property type="protein sequence ID" value="RCV85870.1"/>
    <property type="molecule type" value="Genomic_DNA"/>
</dbReference>
<evidence type="ECO:0000313" key="3">
    <source>
        <dbReference type="Proteomes" id="UP000253204"/>
    </source>
</evidence>
<dbReference type="AlphaFoldDB" id="A0A368TMX1"/>
<keyword evidence="3" id="KW-1185">Reference proteome</keyword>
<feature type="compositionally biased region" description="Basic and acidic residues" evidence="1">
    <location>
        <begin position="1"/>
        <end position="10"/>
    </location>
</feature>